<dbReference type="AlphaFoldDB" id="W0RQJ6"/>
<dbReference type="HOGENOM" id="CLU_005070_1_2_0"/>
<keyword evidence="1 5" id="KW-0677">Repeat</keyword>
<keyword evidence="3" id="KW-0067">ATP-binding</keyword>
<dbReference type="Pfam" id="PF07724">
    <property type="entry name" value="AAA_2"/>
    <property type="match status" value="1"/>
</dbReference>
<dbReference type="PRINTS" id="PR00300">
    <property type="entry name" value="CLPPROTEASEA"/>
</dbReference>
<dbReference type="Gene3D" id="1.10.8.60">
    <property type="match status" value="1"/>
</dbReference>
<evidence type="ECO:0000313" key="10">
    <source>
        <dbReference type="Proteomes" id="UP000019151"/>
    </source>
</evidence>
<dbReference type="Gene3D" id="3.40.50.300">
    <property type="entry name" value="P-loop containing nucleotide triphosphate hydrolases"/>
    <property type="match status" value="3"/>
</dbReference>
<dbReference type="InterPro" id="IPR041546">
    <property type="entry name" value="ClpA/ClpB_AAA_lid"/>
</dbReference>
<dbReference type="RefSeq" id="WP_025414311.1">
    <property type="nucleotide sequence ID" value="NZ_CP007129.1"/>
</dbReference>
<evidence type="ECO:0000259" key="8">
    <source>
        <dbReference type="PROSITE" id="PS51903"/>
    </source>
</evidence>
<dbReference type="InterPro" id="IPR003593">
    <property type="entry name" value="AAA+_ATPase"/>
</dbReference>
<dbReference type="OrthoDB" id="9803641at2"/>
<feature type="region of interest" description="Disordered" evidence="7">
    <location>
        <begin position="170"/>
        <end position="191"/>
    </location>
</feature>
<dbReference type="PANTHER" id="PTHR11638:SF184">
    <property type="entry name" value="ATPASE WITH CHAPERONE ACTIVITY"/>
    <property type="match status" value="1"/>
</dbReference>
<dbReference type="InterPro" id="IPR004176">
    <property type="entry name" value="Clp_R_N"/>
</dbReference>
<evidence type="ECO:0000256" key="3">
    <source>
        <dbReference type="ARBA" id="ARBA00022840"/>
    </source>
</evidence>
<feature type="coiled-coil region" evidence="6">
    <location>
        <begin position="443"/>
        <end position="494"/>
    </location>
</feature>
<keyword evidence="6" id="KW-0175">Coiled coil</keyword>
<reference evidence="9 10" key="1">
    <citation type="journal article" date="2014" name="Genome Announc.">
        <title>Genome Sequence and Methylome of Soil Bacterium Gemmatirosa kalamazoonensis KBS708T, a Member of the Rarely Cultivated Gemmatimonadetes Phylum.</title>
        <authorList>
            <person name="Debruyn J.M."/>
            <person name="Radosevich M."/>
            <person name="Wommack K.E."/>
            <person name="Polson S.W."/>
            <person name="Hauser L.J."/>
            <person name="Fawaz M.N."/>
            <person name="Korlach J."/>
            <person name="Tsai Y.C."/>
        </authorList>
    </citation>
    <scope>NUCLEOTIDE SEQUENCE [LARGE SCALE GENOMIC DNA]</scope>
    <source>
        <strain evidence="9 10">KBS708</strain>
        <plasmid evidence="10">Plasmid 1</plasmid>
    </source>
</reference>
<dbReference type="GO" id="GO:0016887">
    <property type="term" value="F:ATP hydrolysis activity"/>
    <property type="evidence" value="ECO:0007669"/>
    <property type="project" value="InterPro"/>
</dbReference>
<dbReference type="FunFam" id="3.40.50.300:FF:000010">
    <property type="entry name" value="Chaperone clpB 1, putative"/>
    <property type="match status" value="1"/>
</dbReference>
<dbReference type="InterPro" id="IPR036628">
    <property type="entry name" value="Clp_N_dom_sf"/>
</dbReference>
<dbReference type="EMBL" id="CP007129">
    <property type="protein sequence ID" value="AHG92996.1"/>
    <property type="molecule type" value="Genomic_DNA"/>
</dbReference>
<dbReference type="FunFam" id="3.40.50.300:FF:000025">
    <property type="entry name" value="ATP-dependent Clp protease subunit"/>
    <property type="match status" value="1"/>
</dbReference>
<dbReference type="InterPro" id="IPR050130">
    <property type="entry name" value="ClpA_ClpB"/>
</dbReference>
<name>W0RQJ6_9BACT</name>
<dbReference type="SUPFAM" id="SSF81923">
    <property type="entry name" value="Double Clp-N motif"/>
    <property type="match status" value="1"/>
</dbReference>
<feature type="domain" description="Clp R" evidence="8">
    <location>
        <begin position="9"/>
        <end position="150"/>
    </location>
</feature>
<geneLocation type="plasmid" evidence="9 10">
    <name>1</name>
</geneLocation>
<dbReference type="InterPro" id="IPR001270">
    <property type="entry name" value="ClpA/B"/>
</dbReference>
<gene>
    <name evidence="9" type="ORF">J421_5461</name>
</gene>
<dbReference type="InterPro" id="IPR017729">
    <property type="entry name" value="ATPase_T6SS_ClpV1"/>
</dbReference>
<sequence length="923" mass="99134">MSVNLRSLIGKLNPATRGCVESAAGLCLSRTHYDVEIEHFLTKALDATDGDLATILKHYGVNRSRLADDLARGLDRLKSGNARTPSLSPSLVKMLTEAWTIGSIDFTAPQVRIGHCVLALLTNDELSRLAKDVSREFEKIPAEALKKDFATVTAPSTEAAGELGIARGGGSAAAGAPNADGTPKVGGRTPNLDQYTVDLTARAKAGKIDPVLGRDFEIRQVVDILTRRRQNNPILVGEAGVGKTAVVEGFALRIVQGDVPQPLKNVTVRTLDLALLQAGAGVKGEFENRLKGLIEEVKNSASPIILFIDEAHTMIGAGGQAGQGDAANLLKPALARGELRTLAATTWAEYKKFFEKDPALSRRFQLVKVEEPSEDVCLLMMRGVVPALEAHHTVRVTDDGLDAAVRLSHRYLPDRQLPDKAVSVLDTACARLALGQQATPAPIEDARRRLDDLGVQARVLDREAALGIDHTERLAAIAAQRTEVEAQLAALEARWTEESGLVEKIRGIRAQLEEAHTNGDSGLGTPDSGTDSSPESRVPSPDELRTELAELTAKLEAVQGETPLMRVAVDASIIGEVISGWTGVPVGKMVRDQLSTMLELERHLGARVIGQDHALEAISKRIRTSAAKIEDPNKPKGVFMLVGPSGVGKTETALALGDLLYGGEQNVITINMSEFQEAHTVSTLKGSPPGYVGYGEGGVLTEAVRRKPYSVVLLDEVEKAHPDVLELFFQVFDKGRMEDGEGREIDFKNTIILLTTNAGTETIMTLTGDPETMPSVDGLAKALKPELDKTFKPAFLGRMVVIPYFPVRDENLKKIVRLKLGKIERRLRETHKVTLVHDHTLIDAVAARCTEVESGARNVDNILTNTMLPEIGRRLLEAIADGTKPGAIRVTVDDAGELSYEVTPAARADGFSLAPAAAAAAPA</sequence>
<evidence type="ECO:0000256" key="1">
    <source>
        <dbReference type="ARBA" id="ARBA00022737"/>
    </source>
</evidence>
<dbReference type="InterPro" id="IPR019489">
    <property type="entry name" value="Clp_ATPase_C"/>
</dbReference>
<evidence type="ECO:0000256" key="2">
    <source>
        <dbReference type="ARBA" id="ARBA00022741"/>
    </source>
</evidence>
<dbReference type="CDD" id="cd00009">
    <property type="entry name" value="AAA"/>
    <property type="match status" value="1"/>
</dbReference>
<dbReference type="GO" id="GO:0005737">
    <property type="term" value="C:cytoplasm"/>
    <property type="evidence" value="ECO:0007669"/>
    <property type="project" value="TreeGrafter"/>
</dbReference>
<dbReference type="PROSITE" id="PS00870">
    <property type="entry name" value="CLPAB_1"/>
    <property type="match status" value="1"/>
</dbReference>
<organism evidence="9 10">
    <name type="scientific">Gemmatirosa kalamazoonensis</name>
    <dbReference type="NCBI Taxonomy" id="861299"/>
    <lineage>
        <taxon>Bacteria</taxon>
        <taxon>Pseudomonadati</taxon>
        <taxon>Gemmatimonadota</taxon>
        <taxon>Gemmatimonadia</taxon>
        <taxon>Gemmatimonadales</taxon>
        <taxon>Gemmatimonadaceae</taxon>
        <taxon>Gemmatirosa</taxon>
    </lineage>
</organism>
<dbReference type="InParanoid" id="W0RQJ6"/>
<dbReference type="InterPro" id="IPR003959">
    <property type="entry name" value="ATPase_AAA_core"/>
</dbReference>
<dbReference type="PROSITE" id="PS51903">
    <property type="entry name" value="CLP_R"/>
    <property type="match status" value="1"/>
</dbReference>
<dbReference type="Pfam" id="PF00004">
    <property type="entry name" value="AAA"/>
    <property type="match status" value="1"/>
</dbReference>
<dbReference type="InterPro" id="IPR027417">
    <property type="entry name" value="P-loop_NTPase"/>
</dbReference>
<dbReference type="SMART" id="SM01086">
    <property type="entry name" value="ClpB_D2-small"/>
    <property type="match status" value="1"/>
</dbReference>
<dbReference type="Gene3D" id="1.10.1780.10">
    <property type="entry name" value="Clp, N-terminal domain"/>
    <property type="match status" value="1"/>
</dbReference>
<dbReference type="NCBIfam" id="TIGR03345">
    <property type="entry name" value="VI_ClpV1"/>
    <property type="match status" value="1"/>
</dbReference>
<dbReference type="CDD" id="cd19499">
    <property type="entry name" value="RecA-like_ClpB_Hsp104-like"/>
    <property type="match status" value="1"/>
</dbReference>
<keyword evidence="4" id="KW-0143">Chaperone</keyword>
<dbReference type="Pfam" id="PF17871">
    <property type="entry name" value="AAA_lid_9"/>
    <property type="match status" value="1"/>
</dbReference>
<keyword evidence="10" id="KW-1185">Reference proteome</keyword>
<evidence type="ECO:0000313" key="9">
    <source>
        <dbReference type="EMBL" id="AHG92996.1"/>
    </source>
</evidence>
<keyword evidence="2" id="KW-0547">Nucleotide-binding</keyword>
<dbReference type="PATRIC" id="fig|861299.3.peg.5496"/>
<dbReference type="SMART" id="SM00382">
    <property type="entry name" value="AAA"/>
    <property type="match status" value="2"/>
</dbReference>
<proteinExistence type="predicted"/>
<dbReference type="KEGG" id="gba:J421_5461"/>
<evidence type="ECO:0000256" key="5">
    <source>
        <dbReference type="PROSITE-ProRule" id="PRU01251"/>
    </source>
</evidence>
<accession>W0RQJ6</accession>
<evidence type="ECO:0000256" key="7">
    <source>
        <dbReference type="SAM" id="MobiDB-lite"/>
    </source>
</evidence>
<evidence type="ECO:0000256" key="4">
    <source>
        <dbReference type="ARBA" id="ARBA00023186"/>
    </source>
</evidence>
<dbReference type="SUPFAM" id="SSF52540">
    <property type="entry name" value="P-loop containing nucleoside triphosphate hydrolases"/>
    <property type="match status" value="2"/>
</dbReference>
<dbReference type="Pfam" id="PF02861">
    <property type="entry name" value="Clp_N"/>
    <property type="match status" value="1"/>
</dbReference>
<protein>
    <submittedName>
        <fullName evidence="9">Type VI secretion ATPase, ClpV1 family</fullName>
    </submittedName>
</protein>
<dbReference type="GO" id="GO:0034605">
    <property type="term" value="P:cellular response to heat"/>
    <property type="evidence" value="ECO:0007669"/>
    <property type="project" value="TreeGrafter"/>
</dbReference>
<dbReference type="Pfam" id="PF10431">
    <property type="entry name" value="ClpB_D2-small"/>
    <property type="match status" value="1"/>
</dbReference>
<evidence type="ECO:0000256" key="6">
    <source>
        <dbReference type="SAM" id="Coils"/>
    </source>
</evidence>
<keyword evidence="9" id="KW-0614">Plasmid</keyword>
<dbReference type="PANTHER" id="PTHR11638">
    <property type="entry name" value="ATP-DEPENDENT CLP PROTEASE"/>
    <property type="match status" value="1"/>
</dbReference>
<dbReference type="Proteomes" id="UP000019151">
    <property type="component" value="Plasmid 1"/>
</dbReference>
<feature type="region of interest" description="Disordered" evidence="7">
    <location>
        <begin position="514"/>
        <end position="543"/>
    </location>
</feature>
<dbReference type="InterPro" id="IPR018368">
    <property type="entry name" value="ClpA/B_CS1"/>
</dbReference>
<dbReference type="GO" id="GO:0005524">
    <property type="term" value="F:ATP binding"/>
    <property type="evidence" value="ECO:0007669"/>
    <property type="project" value="UniProtKB-KW"/>
</dbReference>